<evidence type="ECO:0000313" key="9">
    <source>
        <dbReference type="EMBL" id="MBP2022431.1"/>
    </source>
</evidence>
<dbReference type="Pfam" id="PF04029">
    <property type="entry name" value="2-ph_phosp"/>
    <property type="match status" value="1"/>
</dbReference>
<evidence type="ECO:0000256" key="5">
    <source>
        <dbReference type="ARBA" id="ARBA00022801"/>
    </source>
</evidence>
<evidence type="ECO:0000313" key="10">
    <source>
        <dbReference type="Proteomes" id="UP001519308"/>
    </source>
</evidence>
<evidence type="ECO:0000256" key="2">
    <source>
        <dbReference type="ARBA" id="ARBA00009997"/>
    </source>
</evidence>
<dbReference type="InterPro" id="IPR005238">
    <property type="entry name" value="ComB-like"/>
</dbReference>
<comment type="catalytic activity">
    <reaction evidence="7 8">
        <text>(2R)-O-phospho-3-sulfolactate + H2O = (2R)-3-sulfolactate + phosphate</text>
        <dbReference type="Rhea" id="RHEA:23416"/>
        <dbReference type="ChEBI" id="CHEBI:15377"/>
        <dbReference type="ChEBI" id="CHEBI:15597"/>
        <dbReference type="ChEBI" id="CHEBI:43474"/>
        <dbReference type="ChEBI" id="CHEBI:58738"/>
        <dbReference type="EC" id="3.1.3.71"/>
    </reaction>
</comment>
<evidence type="ECO:0000256" key="7">
    <source>
        <dbReference type="ARBA" id="ARBA00033711"/>
    </source>
</evidence>
<comment type="similarity">
    <text evidence="2 8">Belongs to the ComB family.</text>
</comment>
<keyword evidence="5 8" id="KW-0378">Hydrolase</keyword>
<protein>
    <recommendedName>
        <fullName evidence="4 8">Probable 2-phosphosulfolactate phosphatase</fullName>
        <ecNumber evidence="3 8">3.1.3.71</ecNumber>
    </recommendedName>
</protein>
<comment type="cofactor">
    <cofactor evidence="1 8">
        <name>Mg(2+)</name>
        <dbReference type="ChEBI" id="CHEBI:18420"/>
    </cofactor>
</comment>
<dbReference type="PANTHER" id="PTHR37311:SF1">
    <property type="entry name" value="2-PHOSPHOSULFOLACTATE PHOSPHATASE-RELATED"/>
    <property type="match status" value="1"/>
</dbReference>
<dbReference type="GO" id="GO:0050532">
    <property type="term" value="F:2-phosphosulfolactate phosphatase activity"/>
    <property type="evidence" value="ECO:0007669"/>
    <property type="project" value="UniProtKB-EC"/>
</dbReference>
<sequence>MKIDIIISASDIKEEKLKGKVVVVIDVLRATSVMITALKNGCKEVIPVREIEDALSLVGDNREKYILGGERMAMKIEGFDFSNSPLDYTRENVEGRSLVMTTSNGTKAIKNSEVADHIFIASMINGKAVARKLRELNKDVIFVNAGTMGEFSIDDFLTSGYIINCLKKLSEEECMDELVLTDIATTSHYIYENNEDLFSFVKYATHYKRIKELGLEEDLKYCLTKDSTDIVPEYKENKIAILKN</sequence>
<dbReference type="Proteomes" id="UP001519308">
    <property type="component" value="Unassembled WGS sequence"/>
</dbReference>
<gene>
    <name evidence="8" type="primary">comB</name>
    <name evidence="9" type="ORF">J2Z44_002252</name>
</gene>
<dbReference type="EMBL" id="JAGGLL010000016">
    <property type="protein sequence ID" value="MBP2022431.1"/>
    <property type="molecule type" value="Genomic_DNA"/>
</dbReference>
<dbReference type="HAMAP" id="MF_00490">
    <property type="entry name" value="ComB"/>
    <property type="match status" value="1"/>
</dbReference>
<evidence type="ECO:0000256" key="1">
    <source>
        <dbReference type="ARBA" id="ARBA00001946"/>
    </source>
</evidence>
<evidence type="ECO:0000256" key="8">
    <source>
        <dbReference type="HAMAP-Rule" id="MF_00490"/>
    </source>
</evidence>
<keyword evidence="10" id="KW-1185">Reference proteome</keyword>
<dbReference type="SUPFAM" id="SSF142823">
    <property type="entry name" value="ComB-like"/>
    <property type="match status" value="1"/>
</dbReference>
<dbReference type="NCBIfam" id="NF002055">
    <property type="entry name" value="PRK00886.1-4"/>
    <property type="match status" value="1"/>
</dbReference>
<organism evidence="9 10">
    <name type="scientific">Clostridium punense</name>
    <dbReference type="NCBI Taxonomy" id="1054297"/>
    <lineage>
        <taxon>Bacteria</taxon>
        <taxon>Bacillati</taxon>
        <taxon>Bacillota</taxon>
        <taxon>Clostridia</taxon>
        <taxon>Eubacteriales</taxon>
        <taxon>Clostridiaceae</taxon>
        <taxon>Clostridium</taxon>
    </lineage>
</organism>
<proteinExistence type="inferred from homology"/>
<dbReference type="Gene3D" id="3.90.1560.10">
    <property type="entry name" value="ComB-like"/>
    <property type="match status" value="1"/>
</dbReference>
<dbReference type="PANTHER" id="PTHR37311">
    <property type="entry name" value="2-PHOSPHOSULFOLACTATE PHOSPHATASE-RELATED"/>
    <property type="match status" value="1"/>
</dbReference>
<dbReference type="RefSeq" id="WP_021281958.1">
    <property type="nucleotide sequence ID" value="NZ_JAGGLL010000016.1"/>
</dbReference>
<evidence type="ECO:0000256" key="3">
    <source>
        <dbReference type="ARBA" id="ARBA00012953"/>
    </source>
</evidence>
<evidence type="ECO:0000256" key="4">
    <source>
        <dbReference type="ARBA" id="ARBA00021948"/>
    </source>
</evidence>
<keyword evidence="6 8" id="KW-0460">Magnesium</keyword>
<reference evidence="9 10" key="1">
    <citation type="submission" date="2021-03" db="EMBL/GenBank/DDBJ databases">
        <title>Genomic Encyclopedia of Type Strains, Phase IV (KMG-IV): sequencing the most valuable type-strain genomes for metagenomic binning, comparative biology and taxonomic classification.</title>
        <authorList>
            <person name="Goeker M."/>
        </authorList>
    </citation>
    <scope>NUCLEOTIDE SEQUENCE [LARGE SCALE GENOMIC DNA]</scope>
    <source>
        <strain evidence="9 10">DSM 28650</strain>
    </source>
</reference>
<dbReference type="InterPro" id="IPR036702">
    <property type="entry name" value="ComB-like_sf"/>
</dbReference>
<evidence type="ECO:0000256" key="6">
    <source>
        <dbReference type="ARBA" id="ARBA00022842"/>
    </source>
</evidence>
<name>A0ABS4K570_9CLOT</name>
<accession>A0ABS4K570</accession>
<comment type="caution">
    <text evidence="9">The sequence shown here is derived from an EMBL/GenBank/DDBJ whole genome shotgun (WGS) entry which is preliminary data.</text>
</comment>
<dbReference type="EC" id="3.1.3.71" evidence="3 8"/>